<feature type="transmembrane region" description="Helical" evidence="1">
    <location>
        <begin position="34"/>
        <end position="55"/>
    </location>
</feature>
<protein>
    <recommendedName>
        <fullName evidence="4">YtpI family protein</fullName>
    </recommendedName>
</protein>
<accession>A0A179T5D8</accession>
<keyword evidence="1" id="KW-0472">Membrane</keyword>
<sequence>MPVLVVIIVISLAFYAYFKVKAFRSTKSIEKRWIAAKSSIALGLFVASFGLNQLFLYRSTLSLIVGIIFVLIGISSSWAGFRAYKHYLPQVVKEAQEQK</sequence>
<dbReference type="RefSeq" id="WP_066326776.1">
    <property type="nucleotide sequence ID" value="NZ_LWSG01000002.1"/>
</dbReference>
<name>A0A179T5D8_9BACI</name>
<gene>
    <name evidence="2" type="ORF">A6K24_15195</name>
</gene>
<dbReference type="Pfam" id="PF14007">
    <property type="entry name" value="YtpI"/>
    <property type="match status" value="1"/>
</dbReference>
<feature type="transmembrane region" description="Helical" evidence="1">
    <location>
        <begin position="61"/>
        <end position="81"/>
    </location>
</feature>
<reference evidence="3" key="1">
    <citation type="submission" date="2016-04" db="EMBL/GenBank/DDBJ databases">
        <authorList>
            <person name="Lyu Z."/>
            <person name="Lyu W."/>
        </authorList>
    </citation>
    <scope>NUCLEOTIDE SEQUENCE [LARGE SCALE GENOMIC DNA]</scope>
    <source>
        <strain evidence="3">C44</strain>
    </source>
</reference>
<dbReference type="STRING" id="152268.A6K24_15195"/>
<comment type="caution">
    <text evidence="2">The sequence shown here is derived from an EMBL/GenBank/DDBJ whole genome shotgun (WGS) entry which is preliminary data.</text>
</comment>
<keyword evidence="1" id="KW-1133">Transmembrane helix</keyword>
<evidence type="ECO:0000313" key="2">
    <source>
        <dbReference type="EMBL" id="OAS88794.1"/>
    </source>
</evidence>
<feature type="transmembrane region" description="Helical" evidence="1">
    <location>
        <begin position="6"/>
        <end position="22"/>
    </location>
</feature>
<organism evidence="2 3">
    <name type="scientific">Metabacillus litoralis</name>
    <dbReference type="NCBI Taxonomy" id="152268"/>
    <lineage>
        <taxon>Bacteria</taxon>
        <taxon>Bacillati</taxon>
        <taxon>Bacillota</taxon>
        <taxon>Bacilli</taxon>
        <taxon>Bacillales</taxon>
        <taxon>Bacillaceae</taxon>
        <taxon>Metabacillus</taxon>
    </lineage>
</organism>
<proteinExistence type="predicted"/>
<keyword evidence="1" id="KW-0812">Transmembrane</keyword>
<dbReference type="EMBL" id="LWSG01000002">
    <property type="protein sequence ID" value="OAS88794.1"/>
    <property type="molecule type" value="Genomic_DNA"/>
</dbReference>
<evidence type="ECO:0000313" key="3">
    <source>
        <dbReference type="Proteomes" id="UP000078534"/>
    </source>
</evidence>
<evidence type="ECO:0000256" key="1">
    <source>
        <dbReference type="SAM" id="Phobius"/>
    </source>
</evidence>
<dbReference type="InterPro" id="IPR025618">
    <property type="entry name" value="YtpI"/>
</dbReference>
<dbReference type="AlphaFoldDB" id="A0A179T5D8"/>
<evidence type="ECO:0008006" key="4">
    <source>
        <dbReference type="Google" id="ProtNLM"/>
    </source>
</evidence>
<dbReference type="OrthoDB" id="2453019at2"/>
<dbReference type="Proteomes" id="UP000078534">
    <property type="component" value="Unassembled WGS sequence"/>
</dbReference>
<keyword evidence="3" id="KW-1185">Reference proteome</keyword>